<feature type="transmembrane region" description="Helical" evidence="1">
    <location>
        <begin position="6"/>
        <end position="27"/>
    </location>
</feature>
<dbReference type="AlphaFoldDB" id="A0A381R3R0"/>
<keyword evidence="1" id="KW-0472">Membrane</keyword>
<dbReference type="EMBL" id="UINC01001679">
    <property type="protein sequence ID" value="SUZ86391.1"/>
    <property type="molecule type" value="Genomic_DNA"/>
</dbReference>
<proteinExistence type="predicted"/>
<gene>
    <name evidence="2" type="ORF">METZ01_LOCUS39245</name>
</gene>
<organism evidence="2">
    <name type="scientific">marine metagenome</name>
    <dbReference type="NCBI Taxonomy" id="408172"/>
    <lineage>
        <taxon>unclassified sequences</taxon>
        <taxon>metagenomes</taxon>
        <taxon>ecological metagenomes</taxon>
    </lineage>
</organism>
<protein>
    <submittedName>
        <fullName evidence="2">Uncharacterized protein</fullName>
    </submittedName>
</protein>
<sequence>MTLFNYIYILFFIARCYDNYTYAYYFYRCARYLLKKRDIKKTNIEDDYIVINIQSNNISKYDTTTATAGENETVNN</sequence>
<evidence type="ECO:0000256" key="1">
    <source>
        <dbReference type="SAM" id="Phobius"/>
    </source>
</evidence>
<keyword evidence="1" id="KW-0812">Transmembrane</keyword>
<name>A0A381R3R0_9ZZZZ</name>
<keyword evidence="1" id="KW-1133">Transmembrane helix</keyword>
<reference evidence="2" key="1">
    <citation type="submission" date="2018-05" db="EMBL/GenBank/DDBJ databases">
        <authorList>
            <person name="Lanie J.A."/>
            <person name="Ng W.-L."/>
            <person name="Kazmierczak K.M."/>
            <person name="Andrzejewski T.M."/>
            <person name="Davidsen T.M."/>
            <person name="Wayne K.J."/>
            <person name="Tettelin H."/>
            <person name="Glass J.I."/>
            <person name="Rusch D."/>
            <person name="Podicherti R."/>
            <person name="Tsui H.-C.T."/>
            <person name="Winkler M.E."/>
        </authorList>
    </citation>
    <scope>NUCLEOTIDE SEQUENCE</scope>
</reference>
<accession>A0A381R3R0</accession>
<evidence type="ECO:0000313" key="2">
    <source>
        <dbReference type="EMBL" id="SUZ86391.1"/>
    </source>
</evidence>